<dbReference type="Pfam" id="PF13459">
    <property type="entry name" value="Fer4_15"/>
    <property type="match status" value="1"/>
</dbReference>
<gene>
    <name evidence="1" type="ORF">C450_07852</name>
</gene>
<dbReference type="Proteomes" id="UP000011625">
    <property type="component" value="Unassembled WGS sequence"/>
</dbReference>
<evidence type="ECO:0000313" key="1">
    <source>
        <dbReference type="EMBL" id="EMA53211.1"/>
    </source>
</evidence>
<name>M0N5Q7_9EURY</name>
<dbReference type="OrthoDB" id="241187at2157"/>
<evidence type="ECO:0000313" key="2">
    <source>
        <dbReference type="Proteomes" id="UP000011625"/>
    </source>
</evidence>
<dbReference type="AlphaFoldDB" id="M0N5Q7"/>
<comment type="caution">
    <text evidence="1">The sequence shown here is derived from an EMBL/GenBank/DDBJ whole genome shotgun (WGS) entry which is preliminary data.</text>
</comment>
<protein>
    <recommendedName>
        <fullName evidence="3">Ferredoxin</fullName>
    </recommendedName>
</protein>
<evidence type="ECO:0008006" key="3">
    <source>
        <dbReference type="Google" id="ProtNLM"/>
    </source>
</evidence>
<reference evidence="1 2" key="1">
    <citation type="journal article" date="2014" name="PLoS Genet.">
        <title>Phylogenetically driven sequencing of extremely halophilic archaea reveals strategies for static and dynamic osmo-response.</title>
        <authorList>
            <person name="Becker E.A."/>
            <person name="Seitzer P.M."/>
            <person name="Tritt A."/>
            <person name="Larsen D."/>
            <person name="Krusor M."/>
            <person name="Yao A.I."/>
            <person name="Wu D."/>
            <person name="Madern D."/>
            <person name="Eisen J.A."/>
            <person name="Darling A.E."/>
            <person name="Facciotti M.T."/>
        </authorList>
    </citation>
    <scope>NUCLEOTIDE SEQUENCE [LARGE SCALE GENOMIC DNA]</scope>
    <source>
        <strain evidence="1 2">DSM 8989</strain>
    </source>
</reference>
<dbReference type="RefSeq" id="WP_005042238.1">
    <property type="nucleotide sequence ID" value="NZ_AOME01000051.1"/>
</dbReference>
<dbReference type="SUPFAM" id="SSF54862">
    <property type="entry name" value="4Fe-4S ferredoxins"/>
    <property type="match status" value="1"/>
</dbReference>
<dbReference type="EMBL" id="AOME01000051">
    <property type="protein sequence ID" value="EMA53211.1"/>
    <property type="molecule type" value="Genomic_DNA"/>
</dbReference>
<dbReference type="STRING" id="1227456.C450_07852"/>
<proteinExistence type="predicted"/>
<accession>M0N5Q7</accession>
<dbReference type="Gene3D" id="3.30.70.20">
    <property type="match status" value="1"/>
</dbReference>
<organism evidence="1 2">
    <name type="scientific">Halococcus salifodinae DSM 8989</name>
    <dbReference type="NCBI Taxonomy" id="1227456"/>
    <lineage>
        <taxon>Archaea</taxon>
        <taxon>Methanobacteriati</taxon>
        <taxon>Methanobacteriota</taxon>
        <taxon>Stenosarchaea group</taxon>
        <taxon>Halobacteria</taxon>
        <taxon>Halobacteriales</taxon>
        <taxon>Halococcaceae</taxon>
        <taxon>Halococcus</taxon>
    </lineage>
</organism>
<keyword evidence="2" id="KW-1185">Reference proteome</keyword>
<dbReference type="PATRIC" id="fig|1227456.3.peg.1579"/>
<sequence>MTTEYEIRLDRERCDGIFACLVRDDRFVEATDGLATIEASDDSVASERTAETALVATFDDDRIDAARQAARACPVDAISVSGTDGGTDTTEADDE</sequence>